<accession>A0A7X1Y8L5</accession>
<reference evidence="2 3" key="1">
    <citation type="submission" date="2019-10" db="EMBL/GenBank/DDBJ databases">
        <title>Evaluation of single-gene subtyping targets for Pseudomonas.</title>
        <authorList>
            <person name="Reichler S.J."/>
            <person name="Orsi R.H."/>
            <person name="Wiedmann M."/>
            <person name="Martin N.H."/>
            <person name="Murphy S.I."/>
        </authorList>
    </citation>
    <scope>NUCLEOTIDE SEQUENCE [LARGE SCALE GENOMIC DNA]</scope>
    <source>
        <strain evidence="2 3">FSL R10-2107</strain>
    </source>
</reference>
<evidence type="ECO:0008006" key="4">
    <source>
        <dbReference type="Google" id="ProtNLM"/>
    </source>
</evidence>
<feature type="signal peptide" evidence="1">
    <location>
        <begin position="1"/>
        <end position="23"/>
    </location>
</feature>
<name>A0A7X1Y8L5_9PSED</name>
<keyword evidence="1" id="KW-0732">Signal</keyword>
<keyword evidence="3" id="KW-1185">Reference proteome</keyword>
<feature type="chain" id="PRO_5030546553" description="Lipoprotein" evidence="1">
    <location>
        <begin position="24"/>
        <end position="186"/>
    </location>
</feature>
<proteinExistence type="predicted"/>
<evidence type="ECO:0000256" key="1">
    <source>
        <dbReference type="SAM" id="SignalP"/>
    </source>
</evidence>
<dbReference type="EMBL" id="WIVX01000050">
    <property type="protein sequence ID" value="MQU32176.1"/>
    <property type="molecule type" value="Genomic_DNA"/>
</dbReference>
<sequence>MIMRLTALGLLALILSGCATSPADLEKYGKVSLDVQNLSSLTVTKSGEPRPGGLPKCVAIVIRNDSVTMRQSGGYIGAYTGNYYQASSSHEVNGGSVAQYVAPDGSEIVARGETKFSTALIERSLRFTLTINQGAKDRVYKFTGIEQAGTTNGYGYHKIAAMAGTGIDEALGALNKVVDELESCLK</sequence>
<dbReference type="PROSITE" id="PS51257">
    <property type="entry name" value="PROKAR_LIPOPROTEIN"/>
    <property type="match status" value="1"/>
</dbReference>
<protein>
    <recommendedName>
        <fullName evidence="4">Lipoprotein</fullName>
    </recommendedName>
</protein>
<evidence type="ECO:0000313" key="2">
    <source>
        <dbReference type="EMBL" id="MQU32176.1"/>
    </source>
</evidence>
<comment type="caution">
    <text evidence="2">The sequence shown here is derived from an EMBL/GenBank/DDBJ whole genome shotgun (WGS) entry which is preliminary data.</text>
</comment>
<dbReference type="AlphaFoldDB" id="A0A7X1Y8L5"/>
<organism evidence="2 3">
    <name type="scientific">Pseudomonas helleri</name>
    <dbReference type="NCBI Taxonomy" id="1608996"/>
    <lineage>
        <taxon>Bacteria</taxon>
        <taxon>Pseudomonadati</taxon>
        <taxon>Pseudomonadota</taxon>
        <taxon>Gammaproteobacteria</taxon>
        <taxon>Pseudomonadales</taxon>
        <taxon>Pseudomonadaceae</taxon>
        <taxon>Pseudomonas</taxon>
    </lineage>
</organism>
<evidence type="ECO:0000313" key="3">
    <source>
        <dbReference type="Proteomes" id="UP000470186"/>
    </source>
</evidence>
<gene>
    <name evidence="2" type="ORF">GHO30_12355</name>
</gene>
<dbReference type="RefSeq" id="WP_153351322.1">
    <property type="nucleotide sequence ID" value="NZ_WIVX01000050.1"/>
</dbReference>
<dbReference type="Proteomes" id="UP000470186">
    <property type="component" value="Unassembled WGS sequence"/>
</dbReference>